<evidence type="ECO:0000313" key="2">
    <source>
        <dbReference type="Proteomes" id="UP001390339"/>
    </source>
</evidence>
<keyword evidence="2" id="KW-1185">Reference proteome</keyword>
<comment type="caution">
    <text evidence="1">The sequence shown here is derived from an EMBL/GenBank/DDBJ whole genome shotgun (WGS) entry which is preliminary data.</text>
</comment>
<sequence length="456" mass="51219">MADSRVQRILVDSHQIRELNLPKGDFCIFFQVGSKSHWQLVQISATFVRTHIRTDEIGVYRSSALPCCEEELKDALVLDRISTFFNSHCTSGDWINAGHTRHKPISNWWPPRSEKRPLSCKKQQEDFLRSLLRGNLPITTEIPAGSSIQDLRKDTAGATALRMFKRGAAALEQQACGPLQIEDALAAIRSSYHAVQSLSEVETDLADLLAKSTHDRTRWTYDHLIRCIRRLRRDKQRMGRSEDPNGLRKRQEKSASRMHIVIDGLATEIGGLSLILLSAFSMVGYVWDAIGRVEDAETGLIVKEVCEGIVAHGFRIPAEASLFNPAAAVSWLLQQDYKTTCKALDLGQLAEINLNDTQPWFSEFTVKQAMEQLPARTGRVTFSQSQSGHHWVLVKSVPASGPNTVPVGTILQLQCGSVLRKPGYFPHWLRPGSPDNDYNQHWLSWRFMSSPSILLA</sequence>
<evidence type="ECO:0000313" key="1">
    <source>
        <dbReference type="EMBL" id="KAK8872271.1"/>
    </source>
</evidence>
<gene>
    <name evidence="1" type="ORF">PGQ11_002785</name>
</gene>
<reference evidence="1 2" key="1">
    <citation type="journal article" date="2024" name="IMA Fungus">
        <title>Apiospora arundinis, a panoply of carbohydrate-active enzymes and secondary metabolites.</title>
        <authorList>
            <person name="Sorensen T."/>
            <person name="Petersen C."/>
            <person name="Muurmann A.T."/>
            <person name="Christiansen J.V."/>
            <person name="Brundto M.L."/>
            <person name="Overgaard C.K."/>
            <person name="Boysen A.T."/>
            <person name="Wollenberg R.D."/>
            <person name="Larsen T.O."/>
            <person name="Sorensen J.L."/>
            <person name="Nielsen K.L."/>
            <person name="Sondergaard T.E."/>
        </authorList>
    </citation>
    <scope>NUCLEOTIDE SEQUENCE [LARGE SCALE GENOMIC DNA]</scope>
    <source>
        <strain evidence="1 2">AAU 773</strain>
    </source>
</reference>
<organism evidence="1 2">
    <name type="scientific">Apiospora arundinis</name>
    <dbReference type="NCBI Taxonomy" id="335852"/>
    <lineage>
        <taxon>Eukaryota</taxon>
        <taxon>Fungi</taxon>
        <taxon>Dikarya</taxon>
        <taxon>Ascomycota</taxon>
        <taxon>Pezizomycotina</taxon>
        <taxon>Sordariomycetes</taxon>
        <taxon>Xylariomycetidae</taxon>
        <taxon>Amphisphaeriales</taxon>
        <taxon>Apiosporaceae</taxon>
        <taxon>Apiospora</taxon>
    </lineage>
</organism>
<dbReference type="Proteomes" id="UP001390339">
    <property type="component" value="Unassembled WGS sequence"/>
</dbReference>
<accession>A0ABR2J3A6</accession>
<name>A0ABR2J3A6_9PEZI</name>
<protein>
    <submittedName>
        <fullName evidence="1">Uncharacterized protein</fullName>
    </submittedName>
</protein>
<dbReference type="EMBL" id="JAPCWZ010000003">
    <property type="protein sequence ID" value="KAK8872271.1"/>
    <property type="molecule type" value="Genomic_DNA"/>
</dbReference>
<proteinExistence type="predicted"/>